<dbReference type="InterPro" id="IPR023214">
    <property type="entry name" value="HAD_sf"/>
</dbReference>
<accession>A0A1A8ZEI6</accession>
<keyword evidence="4 7" id="KW-1133">Transmembrane helix</keyword>
<dbReference type="GO" id="GO:0000166">
    <property type="term" value="F:nucleotide binding"/>
    <property type="evidence" value="ECO:0007669"/>
    <property type="project" value="InterPro"/>
</dbReference>
<dbReference type="SUPFAM" id="SSF81665">
    <property type="entry name" value="Calcium ATPase, transmembrane domain M"/>
    <property type="match status" value="1"/>
</dbReference>
<evidence type="ECO:0000313" key="9">
    <source>
        <dbReference type="Proteomes" id="UP000078550"/>
    </source>
</evidence>
<keyword evidence="5 7" id="KW-0472">Membrane</keyword>
<evidence type="ECO:0000313" key="8">
    <source>
        <dbReference type="EMBL" id="SBT42293.1"/>
    </source>
</evidence>
<proteinExistence type="predicted"/>
<evidence type="ECO:0000256" key="3">
    <source>
        <dbReference type="ARBA" id="ARBA00022692"/>
    </source>
</evidence>
<feature type="transmembrane region" description="Helical" evidence="7">
    <location>
        <begin position="724"/>
        <end position="745"/>
    </location>
</feature>
<gene>
    <name evidence="8" type="ORF">POVWA2_043460</name>
</gene>
<evidence type="ECO:0000256" key="2">
    <source>
        <dbReference type="ARBA" id="ARBA00022448"/>
    </source>
</evidence>
<keyword evidence="3 7" id="KW-0812">Transmembrane</keyword>
<feature type="region of interest" description="Disordered" evidence="6">
    <location>
        <begin position="1042"/>
        <end position="1068"/>
    </location>
</feature>
<dbReference type="Gene3D" id="1.20.1110.10">
    <property type="entry name" value="Calcium-transporting ATPase, transmembrane domain"/>
    <property type="match status" value="1"/>
</dbReference>
<dbReference type="Proteomes" id="UP000078550">
    <property type="component" value="Unassembled WGS sequence"/>
</dbReference>
<dbReference type="Gene3D" id="3.40.1110.10">
    <property type="entry name" value="Calcium-transporting ATPase, cytoplasmic domain N"/>
    <property type="match status" value="1"/>
</dbReference>
<keyword evidence="2" id="KW-0813">Transport</keyword>
<evidence type="ECO:0000256" key="7">
    <source>
        <dbReference type="SAM" id="Phobius"/>
    </source>
</evidence>
<name>A0A1A8ZEI6_PLAOA</name>
<dbReference type="PANTHER" id="PTHR24092:SF180">
    <property type="entry name" value="PHOSPHOLIPID-TRANSPORTING ATPASE DNF1-RELATED"/>
    <property type="match status" value="1"/>
</dbReference>
<dbReference type="Gene3D" id="3.40.50.1000">
    <property type="entry name" value="HAD superfamily/HAD-like"/>
    <property type="match status" value="3"/>
</dbReference>
<dbReference type="EMBL" id="FLRE01000164">
    <property type="protein sequence ID" value="SBT42293.1"/>
    <property type="molecule type" value="Genomic_DNA"/>
</dbReference>
<feature type="transmembrane region" description="Helical" evidence="7">
    <location>
        <begin position="1767"/>
        <end position="1788"/>
    </location>
</feature>
<dbReference type="SUPFAM" id="SSF81660">
    <property type="entry name" value="Metal cation-transporting ATPase, ATP-binding domain N"/>
    <property type="match status" value="1"/>
</dbReference>
<evidence type="ECO:0000256" key="6">
    <source>
        <dbReference type="SAM" id="MobiDB-lite"/>
    </source>
</evidence>
<dbReference type="GO" id="GO:0045332">
    <property type="term" value="P:phospholipid translocation"/>
    <property type="evidence" value="ECO:0007669"/>
    <property type="project" value="TreeGrafter"/>
</dbReference>
<dbReference type="Gene3D" id="2.70.150.10">
    <property type="entry name" value="Calcium-transporting ATPase, cytoplasmic transduction domain A"/>
    <property type="match status" value="2"/>
</dbReference>
<evidence type="ECO:0000256" key="5">
    <source>
        <dbReference type="ARBA" id="ARBA00023136"/>
    </source>
</evidence>
<dbReference type="GO" id="GO:0140326">
    <property type="term" value="F:ATPase-coupled intramembrane lipid transporter activity"/>
    <property type="evidence" value="ECO:0007669"/>
    <property type="project" value="TreeGrafter"/>
</dbReference>
<organism evidence="8 9">
    <name type="scientific">Plasmodium ovale wallikeri</name>
    <dbReference type="NCBI Taxonomy" id="864142"/>
    <lineage>
        <taxon>Eukaryota</taxon>
        <taxon>Sar</taxon>
        <taxon>Alveolata</taxon>
        <taxon>Apicomplexa</taxon>
        <taxon>Aconoidasida</taxon>
        <taxon>Haemosporida</taxon>
        <taxon>Plasmodiidae</taxon>
        <taxon>Plasmodium</taxon>
        <taxon>Plasmodium (Plasmodium)</taxon>
    </lineage>
</organism>
<feature type="transmembrane region" description="Helical" evidence="7">
    <location>
        <begin position="1710"/>
        <end position="1730"/>
    </location>
</feature>
<dbReference type="SUPFAM" id="SSF56784">
    <property type="entry name" value="HAD-like"/>
    <property type="match status" value="1"/>
</dbReference>
<dbReference type="InterPro" id="IPR023298">
    <property type="entry name" value="ATPase_P-typ_TM_dom_sf"/>
</dbReference>
<protein>
    <submittedName>
        <fullName evidence="8">Aminophospholipid transporter, putative</fullName>
    </submittedName>
</protein>
<dbReference type="InterPro" id="IPR036412">
    <property type="entry name" value="HAD-like_sf"/>
</dbReference>
<feature type="transmembrane region" description="Helical" evidence="7">
    <location>
        <begin position="1803"/>
        <end position="1823"/>
    </location>
</feature>
<feature type="transmembrane region" description="Helical" evidence="7">
    <location>
        <begin position="1647"/>
        <end position="1670"/>
    </location>
</feature>
<dbReference type="PANTHER" id="PTHR24092">
    <property type="entry name" value="PROBABLE PHOSPHOLIPID-TRANSPORTING ATPASE"/>
    <property type="match status" value="1"/>
</dbReference>
<evidence type="ECO:0000256" key="4">
    <source>
        <dbReference type="ARBA" id="ARBA00022989"/>
    </source>
</evidence>
<feature type="compositionally biased region" description="Low complexity" evidence="6">
    <location>
        <begin position="1046"/>
        <end position="1059"/>
    </location>
</feature>
<feature type="transmembrane region" description="Helical" evidence="7">
    <location>
        <begin position="757"/>
        <end position="776"/>
    </location>
</feature>
<dbReference type="InterPro" id="IPR008250">
    <property type="entry name" value="ATPase_P-typ_transduc_dom_A_sf"/>
</dbReference>
<dbReference type="GO" id="GO:0005886">
    <property type="term" value="C:plasma membrane"/>
    <property type="evidence" value="ECO:0007669"/>
    <property type="project" value="TreeGrafter"/>
</dbReference>
<evidence type="ECO:0000256" key="1">
    <source>
        <dbReference type="ARBA" id="ARBA00004308"/>
    </source>
</evidence>
<sequence>MRRCGDAKMRRCGDAKMRRCGDAKMRRCGNAEMQKKKKKITVGMSDFLLSPDPPGRHTTCHPYPAFHNSAKAMKYTVKELAPNMENNLRRDESRIAKRLRRVVLSMKDNIFNIKKCFQSKRRTSLLYYNYDEYANNNGNNFYVTVFISPILYFLLAKVKHTFNVVSKWLSLFFIWSKNINIIKKKSIPKSVYKNKTSKENIYRCIFLDTPKGKIGSLSHKHIKEICKNYLTNTLHCLHNLEYNNGTRNFKKCKKIRKIKKAFNGKITNLKAFNAENNLYISDESLVKKIMCSTKNEQPDFTNRKEMKEKKNMQKINMYDRMFVKTCLIKGEKNEKNDRGRSNRQICSHYRSKYHLIGQVSLHKLKNIHFILLLICTLLQHFPTIRSNHYIYIYVSFYLLLICSILKDVHSVVKTVRRERYIAHRKYRRVTHVGLVEVAHSDIKVGDILYLEENEECPADLILLKSSSNAETVFACSNNLDGDTDLKMKKCIQLTNYLPSIYDIFQLRIKVLIEKPHKCFNRMNGFIIFLNFTEFAQSVYNDLMQLQNVFYINGTNENEHYNEVFNYLIEDTYIERTYACMDFLIKKSMRVLHSNGGSGGACRDSEWSDDGENCHERLCYGSSSLLTNRTTEADTYYPKGDDSCDKYVKKLYTYSMRKSGNKEEFVKYEENIGVENMLWSNSTIVKGNVYGLVAYTGGEKKGNIIICKKKNMSMFEKDVKRKTKILLMLCLCICSFLCLKGIYAFGQQDINTLTFLRYFLVCLSFIPFIDNMYIYIFGRICLWKLKRCKVIENSTIFNYNIVKEFSNTSFLLCGKTGTITKNNLGLKKIYFSFDKFSLEGEKNGKYFFTTFLKIIDFNLCLTLHSSGDLKDHILTKKGTCSNFNLNVKTKKTYNSYNDVVRKILNYTSYEIKNIFLTFLCIIFCNSSVSTKKIDEQAFSQQYKKNCSSFYSTNYEDNLLMHFLHCIGIRILYKDLLKLVFAIRISEGGHMHRGRVKNEHTDTHKFTHERPRNKYMHFKNSLQKDNVFRMSNLAERVDRGEFKRGRFGRSSNSGGSCSSEESGSRGGGESRRGLDYLGECSHDKGSHASEATIYHFDILEHAHFDKGRKVMRTVVSYCGRIFMFAKGYDANVIDMLSSRDSRRRVRRMWKSLSKKGFRLLLFAYKEISPSEYKITRKMGEDTTLHGENHFNHMDILSIVTFREEIREKAKKCLDVFKRANIKTWILSGDKKENVCSVANCLRLINENNVFCHLSKRKLIQLLHNTGVVIRSASSSNFLCGMNSSLCYAREGRYHENDEVIRRNKSSVIKTFGKCTHHDDSCCIVKHSQRRDKFASVRSSSFNGRTASSPFLPMRGNHHPSSIHANCCIVSNIDQSSLDQGECPHVVQNEGRQEFSQLGVKAQCSYGGTVHILGACYPPNAAAEIHKSKRASPGDIYTSDDDKVGEALRVMLLDFGDVVAREKRNEGGYVSATKDGEIKVEENGSITTEDSEHITVASRKKAPNVVYIVKGDVVEYYLKHERELFMRALQNSPCVLFYRCNSVEKGKVARCLRESTTSSICSVGSNMKDVNMLNESNISITINNSRRDVCNLYADMKVASFDDLACLFFLYGHNVYINFNSFVKGMYYRGSSFLFLQFYFSYLFNSDVSMFSSAFLLSYFATFPIIIITTVWLSQNSSIKSHPTEKNMQHISMLQKNATFYKHLNKKAFSLKGFYKVLLVSFFQTSLIFFFSYYNHLFFDVNYEVYALTVLFIMHLLQSLFSLNTSIINVSIVVLSHSFIFLLHFVILITLKNFNFVHFHVNVDSILNIILASTIANIPFIIYKLYKKCTGEKTPLSRCMHSFQSISSKNDKIFHIGSLNLSLSNIHLDATKENILTKYFRVFLKRKKG</sequence>
<dbReference type="InterPro" id="IPR023299">
    <property type="entry name" value="ATPase_P-typ_cyto_dom_N"/>
</dbReference>
<feature type="transmembrane region" description="Helical" evidence="7">
    <location>
        <begin position="1742"/>
        <end position="1760"/>
    </location>
</feature>
<dbReference type="SUPFAM" id="SSF81653">
    <property type="entry name" value="Calcium ATPase, transduction domain A"/>
    <property type="match status" value="1"/>
</dbReference>
<comment type="subcellular location">
    <subcellularLocation>
        <location evidence="1">Endomembrane system</location>
    </subcellularLocation>
</comment>
<reference evidence="9" key="1">
    <citation type="submission" date="2016-05" db="EMBL/GenBank/DDBJ databases">
        <authorList>
            <person name="Naeem Raeece"/>
        </authorList>
    </citation>
    <scope>NUCLEOTIDE SEQUENCE [LARGE SCALE GENOMIC DNA]</scope>
</reference>